<gene>
    <name evidence="2" type="ORF">ERS008529_02098</name>
</gene>
<dbReference type="RefSeq" id="WP_244880779.1">
    <property type="nucleotide sequence ID" value="NZ_CQAZ01000016.1"/>
</dbReference>
<proteinExistence type="predicted"/>
<evidence type="ECO:0000256" key="1">
    <source>
        <dbReference type="SAM" id="MobiDB-lite"/>
    </source>
</evidence>
<evidence type="ECO:0000313" key="2">
    <source>
        <dbReference type="EMBL" id="CNH77610.1"/>
    </source>
</evidence>
<sequence length="408" mass="42351">MARNDSFNQPWANFPAQFERPGDGLIARGWAGGASEDPPEAKWENWWHNRVDLALQELQNLGQLIWFTDAPYQAGARVNHGGNSYIALSENTGVEPTGTLDIGVWRKEGVGTYLQTINNLSEIAAAGPSAVLAAITNLNLLITVNRANGALQTASNLSEIKAAGAAAMTESLANIGALSTTGTAVAATKLATARTIAGKPFDGTANISIAASDVGALPLTGGTLSGPLTVNGTHDAPLGANGFRSCILTPANGGFTNPAGVGIGLHSNGSIYLWNDVSGGYAMSVSSTAIGTSRPLNVGGTVTPTDYSNFDARYSKFAVGQSWTNVLPSRSSGTWYTNNTGKPIMVAVTTEYGPNAALNCQTGSAGTIVSPRGGGSEYIQHSATFIVMPNDTYRVDASGNIGIWKELR</sequence>
<feature type="compositionally biased region" description="Polar residues" evidence="1">
    <location>
        <begin position="1"/>
        <end position="11"/>
    </location>
</feature>
<dbReference type="Proteomes" id="UP000045840">
    <property type="component" value="Unassembled WGS sequence"/>
</dbReference>
<evidence type="ECO:0000313" key="3">
    <source>
        <dbReference type="Proteomes" id="UP000045840"/>
    </source>
</evidence>
<reference evidence="3" key="1">
    <citation type="submission" date="2015-03" db="EMBL/GenBank/DDBJ databases">
        <authorList>
            <consortium name="Pathogen Informatics"/>
        </authorList>
    </citation>
    <scope>NUCLEOTIDE SEQUENCE [LARGE SCALE GENOMIC DNA]</scope>
    <source>
        <strain evidence="3">A125KOH2</strain>
    </source>
</reference>
<dbReference type="EMBL" id="CQAZ01000016">
    <property type="protein sequence ID" value="CNH77610.1"/>
    <property type="molecule type" value="Genomic_DNA"/>
</dbReference>
<dbReference type="AlphaFoldDB" id="A0A0T9PR28"/>
<protein>
    <submittedName>
        <fullName evidence="2">Tail collar domain-containing protein</fullName>
    </submittedName>
</protein>
<organism evidence="2 3">
    <name type="scientific">Yersinia pekkanenii</name>
    <dbReference type="NCBI Taxonomy" id="1288385"/>
    <lineage>
        <taxon>Bacteria</taxon>
        <taxon>Pseudomonadati</taxon>
        <taxon>Pseudomonadota</taxon>
        <taxon>Gammaproteobacteria</taxon>
        <taxon>Enterobacterales</taxon>
        <taxon>Yersiniaceae</taxon>
        <taxon>Yersinia</taxon>
    </lineage>
</organism>
<name>A0A0T9PR28_9GAMM</name>
<accession>A0A0T9PR28</accession>
<feature type="region of interest" description="Disordered" evidence="1">
    <location>
        <begin position="1"/>
        <end position="20"/>
    </location>
</feature>